<dbReference type="Proteomes" id="UP000242877">
    <property type="component" value="Unassembled WGS sequence"/>
</dbReference>
<dbReference type="AlphaFoldDB" id="A0A167Z9T7"/>
<dbReference type="PANTHER" id="PTHR42087">
    <property type="entry name" value="ILP IS AN APOPTOSIS INHIBITOR"/>
    <property type="match status" value="1"/>
</dbReference>
<dbReference type="VEuPathDB" id="FungiDB:AAP_03023"/>
<keyword evidence="2" id="KW-1185">Reference proteome</keyword>
<dbReference type="PANTHER" id="PTHR42087:SF2">
    <property type="match status" value="1"/>
</dbReference>
<dbReference type="OrthoDB" id="5335812at2759"/>
<organism evidence="1 2">
    <name type="scientific">Ascosphaera apis ARSEF 7405</name>
    <dbReference type="NCBI Taxonomy" id="392613"/>
    <lineage>
        <taxon>Eukaryota</taxon>
        <taxon>Fungi</taxon>
        <taxon>Dikarya</taxon>
        <taxon>Ascomycota</taxon>
        <taxon>Pezizomycotina</taxon>
        <taxon>Eurotiomycetes</taxon>
        <taxon>Eurotiomycetidae</taxon>
        <taxon>Onygenales</taxon>
        <taxon>Ascosphaeraceae</taxon>
        <taxon>Ascosphaera</taxon>
    </lineage>
</organism>
<evidence type="ECO:0000313" key="1">
    <source>
        <dbReference type="EMBL" id="KZZ92368.1"/>
    </source>
</evidence>
<evidence type="ECO:0000313" key="2">
    <source>
        <dbReference type="Proteomes" id="UP000242877"/>
    </source>
</evidence>
<comment type="caution">
    <text evidence="1">The sequence shown here is derived from an EMBL/GenBank/DDBJ whole genome shotgun (WGS) entry which is preliminary data.</text>
</comment>
<accession>A0A167Z9T7</accession>
<protein>
    <submittedName>
        <fullName evidence="1">Uncharacterized protein</fullName>
    </submittedName>
</protein>
<dbReference type="InterPro" id="IPR053267">
    <property type="entry name" value="Verrucosidin_biosynth-assoc"/>
</dbReference>
<dbReference type="EMBL" id="AZGZ01000011">
    <property type="protein sequence ID" value="KZZ92368.1"/>
    <property type="molecule type" value="Genomic_DNA"/>
</dbReference>
<name>A0A167Z9T7_9EURO</name>
<proteinExistence type="predicted"/>
<reference evidence="1 2" key="1">
    <citation type="journal article" date="2016" name="Genome Biol. Evol.">
        <title>Divergent and convergent evolution of fungal pathogenicity.</title>
        <authorList>
            <person name="Shang Y."/>
            <person name="Xiao G."/>
            <person name="Zheng P."/>
            <person name="Cen K."/>
            <person name="Zhan S."/>
            <person name="Wang C."/>
        </authorList>
    </citation>
    <scope>NUCLEOTIDE SEQUENCE [LARGE SCALE GENOMIC DNA]</scope>
    <source>
        <strain evidence="1 2">ARSEF 7405</strain>
    </source>
</reference>
<sequence length="203" mass="23980">MSHGSEGRDIRHSINFILADNWRNNNGRDEDFDIFQWHEHYELCRHYFLDVAQWNRDIQALCALMNIRLPYQRSSWAARNAQALDPSFVDGFSVIPYMRRLVATGMDTDSILHGFFGDFWFLGVGHIRRQERFNYFFAAKTGNWERCKAMYDMPPFETIPFLRIVQGTDQEELEQAAERWGRWMLMQDWLIGPATPAGYQADL</sequence>
<gene>
    <name evidence="1" type="ORF">AAP_03023</name>
</gene>